<dbReference type="OrthoDB" id="5587453at2"/>
<reference evidence="2 3" key="1">
    <citation type="submission" date="2016-09" db="EMBL/GenBank/DDBJ databases">
        <title>Draft Genome Sequence of Aeromonas sobria Strain 08005, Isolated from Sick Rana catesbeiana.</title>
        <authorList>
            <person name="Yang Q."/>
        </authorList>
    </citation>
    <scope>NUCLEOTIDE SEQUENCE [LARGE SCALE GENOMIC DNA]</scope>
    <source>
        <strain evidence="2 3">08005</strain>
    </source>
</reference>
<comment type="caution">
    <text evidence="2">The sequence shown here is derived from an EMBL/GenBank/DDBJ whole genome shotgun (WGS) entry which is preliminary data.</text>
</comment>
<dbReference type="GeneID" id="58924528"/>
<dbReference type="EMBL" id="MKFU01000006">
    <property type="protein sequence ID" value="OHY94489.1"/>
    <property type="molecule type" value="Genomic_DNA"/>
</dbReference>
<name>A0A1S2D280_AERSO</name>
<evidence type="ECO:0000313" key="3">
    <source>
        <dbReference type="Proteomes" id="UP000179934"/>
    </source>
</evidence>
<feature type="transmembrane region" description="Helical" evidence="1">
    <location>
        <begin position="7"/>
        <end position="28"/>
    </location>
</feature>
<proteinExistence type="predicted"/>
<keyword evidence="1" id="KW-0472">Membrane</keyword>
<dbReference type="AlphaFoldDB" id="A0A1S2D280"/>
<dbReference type="STRING" id="646.BJD16_10590"/>
<dbReference type="Proteomes" id="UP000179934">
    <property type="component" value="Unassembled WGS sequence"/>
</dbReference>
<organism evidence="2 3">
    <name type="scientific">Aeromonas sobria</name>
    <dbReference type="NCBI Taxonomy" id="646"/>
    <lineage>
        <taxon>Bacteria</taxon>
        <taxon>Pseudomonadati</taxon>
        <taxon>Pseudomonadota</taxon>
        <taxon>Gammaproteobacteria</taxon>
        <taxon>Aeromonadales</taxon>
        <taxon>Aeromonadaceae</taxon>
        <taxon>Aeromonas</taxon>
    </lineage>
</organism>
<accession>A0A1S2D280</accession>
<feature type="transmembrane region" description="Helical" evidence="1">
    <location>
        <begin position="76"/>
        <end position="97"/>
    </location>
</feature>
<gene>
    <name evidence="2" type="ORF">BJD16_10590</name>
</gene>
<sequence length="126" mass="14157">MRQFGFFLGIAIGVILILFGSIVIFQALPAALDVLEMPSRIPFVREVYTWLMSSANGLTAQLEQNFLEAFQTVLKLILLITFMWVCVKLVNMGVLIIRAGVDLIRTAIAHSEGPHDQKKPDQQDHF</sequence>
<evidence type="ECO:0000313" key="2">
    <source>
        <dbReference type="EMBL" id="OHY94489.1"/>
    </source>
</evidence>
<dbReference type="RefSeq" id="WP_042024637.1">
    <property type="nucleotide sequence ID" value="NZ_CDBW01000048.1"/>
</dbReference>
<protein>
    <submittedName>
        <fullName evidence="2">Uncharacterized protein</fullName>
    </submittedName>
</protein>
<evidence type="ECO:0000256" key="1">
    <source>
        <dbReference type="SAM" id="Phobius"/>
    </source>
</evidence>
<keyword evidence="1" id="KW-1133">Transmembrane helix</keyword>
<keyword evidence="1" id="KW-0812">Transmembrane</keyword>